<dbReference type="AlphaFoldDB" id="A0A517QSI1"/>
<keyword evidence="3" id="KW-0378">Hydrolase</keyword>
<dbReference type="KEGG" id="tpol:Mal48_38330"/>
<feature type="domain" description="Amidohydrolase-related" evidence="2">
    <location>
        <begin position="3"/>
        <end position="277"/>
    </location>
</feature>
<dbReference type="InterPro" id="IPR052350">
    <property type="entry name" value="Metallo-dep_Lactonases"/>
</dbReference>
<dbReference type="GO" id="GO:0016787">
    <property type="term" value="F:hydrolase activity"/>
    <property type="evidence" value="ECO:0007669"/>
    <property type="project" value="UniProtKB-KW"/>
</dbReference>
<dbReference type="InterPro" id="IPR006680">
    <property type="entry name" value="Amidohydro-rel"/>
</dbReference>
<dbReference type="Gene3D" id="3.20.20.140">
    <property type="entry name" value="Metal-dependent hydrolases"/>
    <property type="match status" value="1"/>
</dbReference>
<dbReference type="PANTHER" id="PTHR43569:SF2">
    <property type="entry name" value="AMIDOHYDROLASE-RELATED DOMAIN-CONTAINING PROTEIN"/>
    <property type="match status" value="1"/>
</dbReference>
<name>A0A517QSI1_9PLAN</name>
<organism evidence="3 4">
    <name type="scientific">Thalassoglobus polymorphus</name>
    <dbReference type="NCBI Taxonomy" id="2527994"/>
    <lineage>
        <taxon>Bacteria</taxon>
        <taxon>Pseudomonadati</taxon>
        <taxon>Planctomycetota</taxon>
        <taxon>Planctomycetia</taxon>
        <taxon>Planctomycetales</taxon>
        <taxon>Planctomycetaceae</taxon>
        <taxon>Thalassoglobus</taxon>
    </lineage>
</organism>
<reference evidence="3 4" key="1">
    <citation type="submission" date="2019-02" db="EMBL/GenBank/DDBJ databases">
        <title>Deep-cultivation of Planctomycetes and their phenomic and genomic characterization uncovers novel biology.</title>
        <authorList>
            <person name="Wiegand S."/>
            <person name="Jogler M."/>
            <person name="Boedeker C."/>
            <person name="Pinto D."/>
            <person name="Vollmers J."/>
            <person name="Rivas-Marin E."/>
            <person name="Kohn T."/>
            <person name="Peeters S.H."/>
            <person name="Heuer A."/>
            <person name="Rast P."/>
            <person name="Oberbeckmann S."/>
            <person name="Bunk B."/>
            <person name="Jeske O."/>
            <person name="Meyerdierks A."/>
            <person name="Storesund J.E."/>
            <person name="Kallscheuer N."/>
            <person name="Luecker S."/>
            <person name="Lage O.M."/>
            <person name="Pohl T."/>
            <person name="Merkel B.J."/>
            <person name="Hornburger P."/>
            <person name="Mueller R.-W."/>
            <person name="Bruemmer F."/>
            <person name="Labrenz M."/>
            <person name="Spormann A.M."/>
            <person name="Op den Camp H."/>
            <person name="Overmann J."/>
            <person name="Amann R."/>
            <person name="Jetten M.S.M."/>
            <person name="Mascher T."/>
            <person name="Medema M.H."/>
            <person name="Devos D.P."/>
            <person name="Kaster A.-K."/>
            <person name="Ovreas L."/>
            <person name="Rohde M."/>
            <person name="Galperin M.Y."/>
            <person name="Jogler C."/>
        </authorList>
    </citation>
    <scope>NUCLEOTIDE SEQUENCE [LARGE SCALE GENOMIC DNA]</scope>
    <source>
        <strain evidence="3 4">Mal48</strain>
    </source>
</reference>
<accession>A0A517QSI1</accession>
<protein>
    <submittedName>
        <fullName evidence="3">Amidohydrolase</fullName>
    </submittedName>
</protein>
<sequence length="281" mass="32172">MIIDAHQHFWQKSLSFDYGWLDAPQHKAINKDFLPADLLKNISQVGVEKTIFVQTQHNVEENRWALGLAEKHDFIAGVVGWVDLASPKCEEQLLEFKDNPKFVGIRHITQDEPDDDFIVRDDVRRGLKVLEKHGVPFDLLFYVKHLKHAALLAKEFPNLPIVIDHLAKPRIKEQVTADWVNNFREAAKQPNVYCKLSGMVTEADWENWKPADLKPYVETALEAFTPQRCMYGSDWPVCELAASYKDVFNVLKEIVGPLSESEQSAIFGKTANEFYGLNLIP</sequence>
<evidence type="ECO:0000313" key="4">
    <source>
        <dbReference type="Proteomes" id="UP000315724"/>
    </source>
</evidence>
<evidence type="ECO:0000259" key="2">
    <source>
        <dbReference type="Pfam" id="PF04909"/>
    </source>
</evidence>
<dbReference type="Proteomes" id="UP000315724">
    <property type="component" value="Chromosome"/>
</dbReference>
<proteinExistence type="inferred from homology"/>
<keyword evidence="4" id="KW-1185">Reference proteome</keyword>
<dbReference type="SUPFAM" id="SSF51556">
    <property type="entry name" value="Metallo-dependent hydrolases"/>
    <property type="match status" value="1"/>
</dbReference>
<dbReference type="Pfam" id="PF04909">
    <property type="entry name" value="Amidohydro_2"/>
    <property type="match status" value="1"/>
</dbReference>
<dbReference type="RefSeq" id="WP_145202720.1">
    <property type="nucleotide sequence ID" value="NZ_CP036267.1"/>
</dbReference>
<dbReference type="InterPro" id="IPR032466">
    <property type="entry name" value="Metal_Hydrolase"/>
</dbReference>
<evidence type="ECO:0000313" key="3">
    <source>
        <dbReference type="EMBL" id="QDT34571.1"/>
    </source>
</evidence>
<gene>
    <name evidence="3" type="ORF">Mal48_38330</name>
</gene>
<dbReference type="PANTHER" id="PTHR43569">
    <property type="entry name" value="AMIDOHYDROLASE"/>
    <property type="match status" value="1"/>
</dbReference>
<comment type="similarity">
    <text evidence="1">Belongs to the metallo-dependent hydrolases superfamily.</text>
</comment>
<dbReference type="OrthoDB" id="5450317at2"/>
<dbReference type="EMBL" id="CP036267">
    <property type="protein sequence ID" value="QDT34571.1"/>
    <property type="molecule type" value="Genomic_DNA"/>
</dbReference>
<evidence type="ECO:0000256" key="1">
    <source>
        <dbReference type="ARBA" id="ARBA00038310"/>
    </source>
</evidence>